<protein>
    <submittedName>
        <fullName evidence="7">UDP-galactopyranose mutase</fullName>
        <ecNumber evidence="7">5.4.99.9</ecNumber>
    </submittedName>
</protein>
<dbReference type="Gene3D" id="3.40.50.720">
    <property type="entry name" value="NAD(P)-binding Rossmann-like Domain"/>
    <property type="match status" value="3"/>
</dbReference>
<dbReference type="PANTHER" id="PTHR21197:SF0">
    <property type="entry name" value="UDP-GALACTOPYRANOSE MUTASE"/>
    <property type="match status" value="1"/>
</dbReference>
<gene>
    <name evidence="7" type="primary">glf</name>
    <name evidence="7" type="ORF">HWQ67_12285</name>
</gene>
<dbReference type="Proteomes" id="UP001196980">
    <property type="component" value="Unassembled WGS sequence"/>
</dbReference>
<dbReference type="Pfam" id="PF03275">
    <property type="entry name" value="GLF"/>
    <property type="match status" value="1"/>
</dbReference>
<reference evidence="7 8" key="1">
    <citation type="journal article" date="2020" name="J Geophys Res Biogeosci">
        <title>Magnetotaxis as an Adaptation to Enable Bacterial Shuttling of Microbial Sulfur and Sulfur Cycling Across Aquatic Oxic#Anoxic Interfaces.</title>
        <authorList>
            <person name="Li J."/>
            <person name="Liu P."/>
            <person name="Wang J."/>
            <person name="Roberts A.P."/>
            <person name="Pan Y."/>
        </authorList>
    </citation>
    <scope>NUCLEOTIDE SEQUENCE [LARGE SCALE GENOMIC DNA]</scope>
    <source>
        <strain evidence="7 8">MYR-1_YQ</strain>
    </source>
</reference>
<evidence type="ECO:0000256" key="4">
    <source>
        <dbReference type="ARBA" id="ARBA00022827"/>
    </source>
</evidence>
<dbReference type="EC" id="5.4.99.9" evidence="7"/>
<organism evidence="7 8">
    <name type="scientific">Candidatus Magnetobacterium casense</name>
    <dbReference type="NCBI Taxonomy" id="1455061"/>
    <lineage>
        <taxon>Bacteria</taxon>
        <taxon>Pseudomonadati</taxon>
        <taxon>Nitrospirota</taxon>
        <taxon>Thermodesulfovibrionia</taxon>
        <taxon>Thermodesulfovibrionales</taxon>
        <taxon>Candidatus Magnetobacteriaceae</taxon>
        <taxon>Candidatus Magnetobacterium</taxon>
    </lineage>
</organism>
<evidence type="ECO:0000256" key="1">
    <source>
        <dbReference type="ARBA" id="ARBA00001974"/>
    </source>
</evidence>
<keyword evidence="4" id="KW-0274">FAD</keyword>
<keyword evidence="3" id="KW-0285">Flavoprotein</keyword>
<comment type="cofactor">
    <cofactor evidence="1">
        <name>FAD</name>
        <dbReference type="ChEBI" id="CHEBI:57692"/>
    </cofactor>
</comment>
<dbReference type="GO" id="GO:0008767">
    <property type="term" value="F:UDP-galactopyranose mutase activity"/>
    <property type="evidence" value="ECO:0007669"/>
    <property type="project" value="UniProtKB-EC"/>
</dbReference>
<evidence type="ECO:0000256" key="3">
    <source>
        <dbReference type="ARBA" id="ARBA00022630"/>
    </source>
</evidence>
<evidence type="ECO:0000256" key="2">
    <source>
        <dbReference type="ARBA" id="ARBA00009321"/>
    </source>
</evidence>
<dbReference type="EMBL" id="JABXWD010000243">
    <property type="protein sequence ID" value="MBV6342364.1"/>
    <property type="molecule type" value="Genomic_DNA"/>
</dbReference>
<dbReference type="PANTHER" id="PTHR21197">
    <property type="entry name" value="UDP-GALACTOPYRANOSE MUTASE"/>
    <property type="match status" value="1"/>
</dbReference>
<dbReference type="InterPro" id="IPR004379">
    <property type="entry name" value="UDP-GALP_mutase"/>
</dbReference>
<dbReference type="SUPFAM" id="SSF54373">
    <property type="entry name" value="FAD-linked reductases, C-terminal domain"/>
    <property type="match status" value="1"/>
</dbReference>
<evidence type="ECO:0000256" key="5">
    <source>
        <dbReference type="ARBA" id="ARBA00023235"/>
    </source>
</evidence>
<comment type="caution">
    <text evidence="7">The sequence shown here is derived from an EMBL/GenBank/DDBJ whole genome shotgun (WGS) entry which is preliminary data.</text>
</comment>
<evidence type="ECO:0000259" key="6">
    <source>
        <dbReference type="Pfam" id="PF03275"/>
    </source>
</evidence>
<dbReference type="Pfam" id="PF13450">
    <property type="entry name" value="NAD_binding_8"/>
    <property type="match status" value="1"/>
</dbReference>
<evidence type="ECO:0000313" key="7">
    <source>
        <dbReference type="EMBL" id="MBV6342364.1"/>
    </source>
</evidence>
<dbReference type="RefSeq" id="WP_218252983.1">
    <property type="nucleotide sequence ID" value="NZ_JABXWD010000243.1"/>
</dbReference>
<keyword evidence="8" id="KW-1185">Reference proteome</keyword>
<accession>A0ABS6S0H5</accession>
<dbReference type="SUPFAM" id="SSF51971">
    <property type="entry name" value="Nucleotide-binding domain"/>
    <property type="match status" value="1"/>
</dbReference>
<proteinExistence type="inferred from homology"/>
<dbReference type="NCBIfam" id="TIGR00031">
    <property type="entry name" value="UDP-GALP_mutase"/>
    <property type="match status" value="1"/>
</dbReference>
<feature type="domain" description="UDP-galactopyranose mutase C-terminal" evidence="6">
    <location>
        <begin position="149"/>
        <end position="352"/>
    </location>
</feature>
<keyword evidence="5 7" id="KW-0413">Isomerase</keyword>
<comment type="similarity">
    <text evidence="2">Belongs to the UDP-galactopyranose/dTDP-fucopyranose mutase family.</text>
</comment>
<name>A0ABS6S0H5_9BACT</name>
<sequence length="373" mass="43540">MSVDILVVGAGISGCVLAERFASVANKRVLVIDRRGHIGGNCYDFRDEAGILIPLYGPHMFHTSYEDVWQYIGRFTQWLPYTHRVKSYVDGMLVPVPVNIETVNRLFGLAMSSEAEMLNWLQNNTQGIKEPKTSEDVALMRVGRVLYEKMFKNYTKKQWDRWPDQLDASLIGRIPVRTNFDDGYFSDKYEGVPDQGYTSIFQNILDHKNINVMLNVDYLTQKDALIRDIGGHGILIFTGRIDAFFDYKFGRLQYRSLEFEYETLDMEYFQSNVVINYPNDYRYMRVTEPKRYTGQCHPRTTIIREYPTWDGDPYYPVPSQDNLDRCMRYEQAARELQKDDIYLIGRLANYKHLNMDQAFKNALDLFEKIGGIL</sequence>
<dbReference type="InterPro" id="IPR015899">
    <property type="entry name" value="UDP-GalPyranose_mutase_C"/>
</dbReference>
<evidence type="ECO:0000313" key="8">
    <source>
        <dbReference type="Proteomes" id="UP001196980"/>
    </source>
</evidence>